<dbReference type="PANTHER" id="PTHR45614:SF274">
    <property type="entry name" value="MYB-LIKE DNA-BINDING PROTEIN"/>
    <property type="match status" value="1"/>
</dbReference>
<dbReference type="Pfam" id="PF13921">
    <property type="entry name" value="Myb_DNA-bind_6"/>
    <property type="match status" value="1"/>
</dbReference>
<dbReference type="GO" id="GO:0000981">
    <property type="term" value="F:DNA-binding transcription factor activity, RNA polymerase II-specific"/>
    <property type="evidence" value="ECO:0007669"/>
    <property type="project" value="TreeGrafter"/>
</dbReference>
<dbReference type="CDD" id="cd00167">
    <property type="entry name" value="SANT"/>
    <property type="match status" value="2"/>
</dbReference>
<dbReference type="SUPFAM" id="SSF46689">
    <property type="entry name" value="Homeodomain-like"/>
    <property type="match status" value="1"/>
</dbReference>
<dbReference type="EMBL" id="CAMPGE010027490">
    <property type="protein sequence ID" value="CAI2385113.1"/>
    <property type="molecule type" value="Genomic_DNA"/>
</dbReference>
<feature type="region of interest" description="Disordered" evidence="3">
    <location>
        <begin position="336"/>
        <end position="360"/>
    </location>
</feature>
<evidence type="ECO:0000256" key="3">
    <source>
        <dbReference type="SAM" id="MobiDB-lite"/>
    </source>
</evidence>
<dbReference type="SMART" id="SM00717">
    <property type="entry name" value="SANT"/>
    <property type="match status" value="2"/>
</dbReference>
<sequence>MKNSEYSNDYRHDMAYDPVDKTNDKKGTKGPKRKHWLKEEDEAIVKLIQEFGTTKWTLISQMMKKKYNIGRRSAKQCRERWHNHLDPDIKKDPISIEEEIQIFKLHRKYGNKWAQISNEIPGRTDNAIKNQFHSILRRQVKKINMLLFSRKFQELYSHLPEEKKLREVTIEDLSKLLKDGLMNYDDINMLFKESLEGIDQEMVNTFKQTVSSSLEQKKETQIINDQRNRRSSRLGRSRTQRSVTPEIDHDKIALLTLMKICKYFREEHKDELYKYQAIEFDQNSIGNPKSTLSHGLNKRVVKEKVKQEEDKFMNELNLQMKPTITASPLKNEKIESLQKQEVSPTPNKIGNPSNKGSNEKVTKKVEKYVDPKLVPDGHKNLFRALKNDGSGSSDEDLKGKKIPTFEPQAIRPTKMPSKQFFGFKNTFKDGEFQEHSNPNLMYPNYSIPPKFLFNNESDPQQMNVSNNSNLTHSFMFQNFDFHSLPGKNKVNFSKPTDINVDYLNPPPKPNISNFTASMFPKSDSRPPVIEKDRNVQINLSIQGGSSLAPHSAHTKLVDLNKLAEPLNIATMRGKKLTIEVQENGNLLISQCDSLGVVNTNNTSNPKDMSRPNFDERGSPNAAHNSQIFQNNKFGNYIKRVASNSDAMNSNKSETESIMLQRAQGGYNMETKLGEAGNNQPRFNFNTSTFRNAQL</sequence>
<feature type="domain" description="HTH myb-type" evidence="5">
    <location>
        <begin position="90"/>
        <end position="140"/>
    </location>
</feature>
<feature type="region of interest" description="Disordered" evidence="3">
    <location>
        <begin position="674"/>
        <end position="694"/>
    </location>
</feature>
<feature type="compositionally biased region" description="Polar residues" evidence="3">
    <location>
        <begin position="676"/>
        <end position="694"/>
    </location>
</feature>
<evidence type="ECO:0000313" key="7">
    <source>
        <dbReference type="Proteomes" id="UP001295684"/>
    </source>
</evidence>
<dbReference type="GO" id="GO:0000978">
    <property type="term" value="F:RNA polymerase II cis-regulatory region sequence-specific DNA binding"/>
    <property type="evidence" value="ECO:0007669"/>
    <property type="project" value="TreeGrafter"/>
</dbReference>
<dbReference type="Proteomes" id="UP001295684">
    <property type="component" value="Unassembled WGS sequence"/>
</dbReference>
<dbReference type="FunFam" id="1.10.10.60:FF:000010">
    <property type="entry name" value="Transcriptional activator Myb isoform A"/>
    <property type="match status" value="1"/>
</dbReference>
<evidence type="ECO:0000256" key="2">
    <source>
        <dbReference type="ARBA" id="ARBA00023125"/>
    </source>
</evidence>
<feature type="region of interest" description="Disordered" evidence="3">
    <location>
        <begin position="1"/>
        <end position="34"/>
    </location>
</feature>
<feature type="domain" description="Myb-like" evidence="4">
    <location>
        <begin position="86"/>
        <end position="136"/>
    </location>
</feature>
<feature type="compositionally biased region" description="Basic and acidic residues" evidence="3">
    <location>
        <begin position="8"/>
        <end position="27"/>
    </location>
</feature>
<evidence type="ECO:0000256" key="1">
    <source>
        <dbReference type="ARBA" id="ARBA00022737"/>
    </source>
</evidence>
<dbReference type="InterPro" id="IPR017930">
    <property type="entry name" value="Myb_dom"/>
</dbReference>
<dbReference type="InterPro" id="IPR009057">
    <property type="entry name" value="Homeodomain-like_sf"/>
</dbReference>
<organism evidence="6 7">
    <name type="scientific">Euplotes crassus</name>
    <dbReference type="NCBI Taxonomy" id="5936"/>
    <lineage>
        <taxon>Eukaryota</taxon>
        <taxon>Sar</taxon>
        <taxon>Alveolata</taxon>
        <taxon>Ciliophora</taxon>
        <taxon>Intramacronucleata</taxon>
        <taxon>Spirotrichea</taxon>
        <taxon>Hypotrichia</taxon>
        <taxon>Euplotida</taxon>
        <taxon>Euplotidae</taxon>
        <taxon>Moneuplotes</taxon>
    </lineage>
</organism>
<dbReference type="Gene3D" id="1.10.10.60">
    <property type="entry name" value="Homeodomain-like"/>
    <property type="match status" value="2"/>
</dbReference>
<feature type="compositionally biased region" description="Basic residues" evidence="3">
    <location>
        <begin position="229"/>
        <end position="239"/>
    </location>
</feature>
<name>A0AAD1Y5K3_EUPCR</name>
<reference evidence="6" key="1">
    <citation type="submission" date="2023-07" db="EMBL/GenBank/DDBJ databases">
        <authorList>
            <consortium name="AG Swart"/>
            <person name="Singh M."/>
            <person name="Singh A."/>
            <person name="Seah K."/>
            <person name="Emmerich C."/>
        </authorList>
    </citation>
    <scope>NUCLEOTIDE SEQUENCE</scope>
    <source>
        <strain evidence="6">DP1</strain>
    </source>
</reference>
<dbReference type="PROSITE" id="PS50090">
    <property type="entry name" value="MYB_LIKE"/>
    <property type="match status" value="2"/>
</dbReference>
<feature type="domain" description="Myb-like" evidence="4">
    <location>
        <begin position="28"/>
        <end position="85"/>
    </location>
</feature>
<dbReference type="PROSITE" id="PS51294">
    <property type="entry name" value="HTH_MYB"/>
    <property type="match status" value="2"/>
</dbReference>
<dbReference type="AlphaFoldDB" id="A0AAD1Y5K3"/>
<evidence type="ECO:0000259" key="5">
    <source>
        <dbReference type="PROSITE" id="PS51294"/>
    </source>
</evidence>
<accession>A0AAD1Y5K3</accession>
<dbReference type="GO" id="GO:0005634">
    <property type="term" value="C:nucleus"/>
    <property type="evidence" value="ECO:0007669"/>
    <property type="project" value="TreeGrafter"/>
</dbReference>
<dbReference type="InterPro" id="IPR001005">
    <property type="entry name" value="SANT/Myb"/>
</dbReference>
<dbReference type="InterPro" id="IPR050560">
    <property type="entry name" value="MYB_TF"/>
</dbReference>
<keyword evidence="2" id="KW-0238">DNA-binding</keyword>
<feature type="compositionally biased region" description="Polar residues" evidence="3">
    <location>
        <begin position="339"/>
        <end position="356"/>
    </location>
</feature>
<evidence type="ECO:0000259" key="4">
    <source>
        <dbReference type="PROSITE" id="PS50090"/>
    </source>
</evidence>
<keyword evidence="1" id="KW-0677">Repeat</keyword>
<comment type="caution">
    <text evidence="6">The sequence shown here is derived from an EMBL/GenBank/DDBJ whole genome shotgun (WGS) entry which is preliminary data.</text>
</comment>
<feature type="region of interest" description="Disordered" evidence="3">
    <location>
        <begin position="217"/>
        <end position="243"/>
    </location>
</feature>
<protein>
    <submittedName>
        <fullName evidence="6">Uncharacterized protein</fullName>
    </submittedName>
</protein>
<feature type="domain" description="HTH myb-type" evidence="5">
    <location>
        <begin position="28"/>
        <end position="89"/>
    </location>
</feature>
<keyword evidence="7" id="KW-1185">Reference proteome</keyword>
<dbReference type="PANTHER" id="PTHR45614">
    <property type="entry name" value="MYB PROTEIN-RELATED"/>
    <property type="match status" value="1"/>
</dbReference>
<evidence type="ECO:0000313" key="6">
    <source>
        <dbReference type="EMBL" id="CAI2385113.1"/>
    </source>
</evidence>
<gene>
    <name evidence="6" type="ORF">ECRASSUSDP1_LOCUS26658</name>
</gene>
<proteinExistence type="predicted"/>